<sequence>MLPYIIEIAGRAYVLGNLEIPFADDFWGEAASDFEPESEVRAYCEAARTYIRPRLASVHGILPPIDEGMPARFVVGVAIPLDGLADRSATRMALTQAFGVVADLPDLPFADTPSTEDVPAEPQAAAAVHAVETIDLTPSWGEWGNLYRRFAESGEAKAIKMLRPDFAKAMASAEAFKAIQKTLSDEQQKIVADVLARELGKQGH</sequence>
<name>A0A1J5PN08_9ZZZZ</name>
<reference evidence="1" key="1">
    <citation type="submission" date="2016-10" db="EMBL/GenBank/DDBJ databases">
        <title>Sequence of Gallionella enrichment culture.</title>
        <authorList>
            <person name="Poehlein A."/>
            <person name="Muehling M."/>
            <person name="Daniel R."/>
        </authorList>
    </citation>
    <scope>NUCLEOTIDE SEQUENCE</scope>
</reference>
<dbReference type="AlphaFoldDB" id="A0A1J5PN08"/>
<organism evidence="1">
    <name type="scientific">mine drainage metagenome</name>
    <dbReference type="NCBI Taxonomy" id="410659"/>
    <lineage>
        <taxon>unclassified sequences</taxon>
        <taxon>metagenomes</taxon>
        <taxon>ecological metagenomes</taxon>
    </lineage>
</organism>
<accession>A0A1J5PN08</accession>
<dbReference type="EMBL" id="MLJW01003378">
    <property type="protein sequence ID" value="OIQ72192.1"/>
    <property type="molecule type" value="Genomic_DNA"/>
</dbReference>
<proteinExistence type="predicted"/>
<evidence type="ECO:0000313" key="1">
    <source>
        <dbReference type="EMBL" id="OIQ72192.1"/>
    </source>
</evidence>
<protein>
    <submittedName>
        <fullName evidence="1">Uncharacterized protein</fullName>
    </submittedName>
</protein>
<gene>
    <name evidence="1" type="ORF">GALL_461880</name>
</gene>
<comment type="caution">
    <text evidence="1">The sequence shown here is derived from an EMBL/GenBank/DDBJ whole genome shotgun (WGS) entry which is preliminary data.</text>
</comment>